<dbReference type="Pfam" id="PF01764">
    <property type="entry name" value="Lipase_3"/>
    <property type="match status" value="1"/>
</dbReference>
<keyword evidence="6" id="KW-0479">Metal-binding</keyword>
<dbReference type="PANTHER" id="PTHR45792">
    <property type="entry name" value="DIACYLGLYCEROL LIPASE HOMOLOG-RELATED"/>
    <property type="match status" value="1"/>
</dbReference>
<evidence type="ECO:0000256" key="5">
    <source>
        <dbReference type="ARBA" id="ARBA00022692"/>
    </source>
</evidence>
<evidence type="ECO:0000256" key="4">
    <source>
        <dbReference type="ARBA" id="ARBA00022553"/>
    </source>
</evidence>
<keyword evidence="7" id="KW-0378">Hydrolase</keyword>
<evidence type="ECO:0000256" key="12">
    <source>
        <dbReference type="ARBA" id="ARBA00023136"/>
    </source>
</evidence>
<dbReference type="Gene3D" id="3.40.50.1820">
    <property type="entry name" value="alpha/beta hydrolase"/>
    <property type="match status" value="1"/>
</dbReference>
<evidence type="ECO:0000256" key="7">
    <source>
        <dbReference type="ARBA" id="ARBA00022801"/>
    </source>
</evidence>
<keyword evidence="9" id="KW-0442">Lipid degradation</keyword>
<feature type="compositionally biased region" description="Polar residues" evidence="15">
    <location>
        <begin position="1"/>
        <end position="10"/>
    </location>
</feature>
<dbReference type="SUPFAM" id="SSF53474">
    <property type="entry name" value="alpha/beta-Hydrolases"/>
    <property type="match status" value="2"/>
</dbReference>
<dbReference type="InterPro" id="IPR029058">
    <property type="entry name" value="AB_hydrolase_fold"/>
</dbReference>
<dbReference type="CDD" id="cd00519">
    <property type="entry name" value="Lipase_3"/>
    <property type="match status" value="1"/>
</dbReference>
<evidence type="ECO:0000256" key="14">
    <source>
        <dbReference type="ARBA" id="ARBA00026104"/>
    </source>
</evidence>
<evidence type="ECO:0000256" key="10">
    <source>
        <dbReference type="ARBA" id="ARBA00022989"/>
    </source>
</evidence>
<keyword evidence="3" id="KW-1003">Cell membrane</keyword>
<proteinExistence type="predicted"/>
<comment type="subcellular location">
    <subcellularLocation>
        <location evidence="2">Cell membrane</location>
        <topology evidence="2">Multi-pass membrane protein</topology>
    </subcellularLocation>
</comment>
<dbReference type="InterPro" id="IPR052214">
    <property type="entry name" value="DAG_Lipase-Related"/>
</dbReference>
<keyword evidence="5" id="KW-0812">Transmembrane</keyword>
<keyword evidence="12" id="KW-0472">Membrane</keyword>
<evidence type="ECO:0000259" key="16">
    <source>
        <dbReference type="Pfam" id="PF01764"/>
    </source>
</evidence>
<evidence type="ECO:0000256" key="11">
    <source>
        <dbReference type="ARBA" id="ARBA00023098"/>
    </source>
</evidence>
<dbReference type="PANTHER" id="PTHR45792:SF8">
    <property type="entry name" value="DIACYLGLYCEROL LIPASE-ALPHA"/>
    <property type="match status" value="1"/>
</dbReference>
<keyword evidence="11" id="KW-0443">Lipid metabolism</keyword>
<comment type="caution">
    <text evidence="17">The sequence shown here is derived from an EMBL/GenBank/DDBJ whole genome shotgun (WGS) entry which is preliminary data.</text>
</comment>
<evidence type="ECO:0000256" key="15">
    <source>
        <dbReference type="SAM" id="MobiDB-lite"/>
    </source>
</evidence>
<reference evidence="17 18" key="1">
    <citation type="submission" date="2024-04" db="EMBL/GenBank/DDBJ databases">
        <title>Tritrichomonas musculus Genome.</title>
        <authorList>
            <person name="Alves-Ferreira E."/>
            <person name="Grigg M."/>
            <person name="Lorenzi H."/>
            <person name="Galac M."/>
        </authorList>
    </citation>
    <scope>NUCLEOTIDE SEQUENCE [LARGE SCALE GENOMIC DNA]</scope>
    <source>
        <strain evidence="17 18">EAF2021</strain>
    </source>
</reference>
<evidence type="ECO:0000256" key="2">
    <source>
        <dbReference type="ARBA" id="ARBA00004651"/>
    </source>
</evidence>
<sequence length="502" mass="58051">MKKMSHSQSTRVDKADDDDDIDSGNQKIVKRSSSFFFDPTTKVSTPLPDLIWKMAFHRLPKSPQLAATTLSNDQVIDLLHCGLLSNAVYYKSSKRHLPPNLSNIVYECTVSDYYRVPYFVINSDELNTIFIAFRGSACLEDWHVDFLAAAIQFERGHVHEGVYFTALNIFNDFKEQIRDLAKKRNNRPIIITGHSLGGAVAGMMSILFKQEMPTLNVRAICLAPVACLSPEIWEISSSYIRSYINYGDLVPFISYYNTYYLPENSLPKLTHDQLVNWCLKKINKHSKRPEFRLLVDTYTQPVTVPYKLVPPGISCLIRIVDKKAAKVEIQSIDDQFSYFGQFVKNLSALKHPIKFYKHSIIRFFCDFFNQDEELINYYSLAKKKKSIRIPLPFRRRKHRKHNHPKKEEKDDNDKESSNESVEKNGSSVDDSDNKQSKNSSSTDNDNDSKQDENEEDENEDGQRSSSSEEDDDDEEDEDDDENNENYNDVDDNEGDEKYYKYE</sequence>
<feature type="region of interest" description="Disordered" evidence="15">
    <location>
        <begin position="1"/>
        <end position="24"/>
    </location>
</feature>
<dbReference type="Proteomes" id="UP001470230">
    <property type="component" value="Unassembled WGS sequence"/>
</dbReference>
<evidence type="ECO:0000256" key="3">
    <source>
        <dbReference type="ARBA" id="ARBA00022475"/>
    </source>
</evidence>
<evidence type="ECO:0000313" key="17">
    <source>
        <dbReference type="EMBL" id="KAK8850265.1"/>
    </source>
</evidence>
<organism evidence="17 18">
    <name type="scientific">Tritrichomonas musculus</name>
    <dbReference type="NCBI Taxonomy" id="1915356"/>
    <lineage>
        <taxon>Eukaryota</taxon>
        <taxon>Metamonada</taxon>
        <taxon>Parabasalia</taxon>
        <taxon>Tritrichomonadida</taxon>
        <taxon>Tritrichomonadidae</taxon>
        <taxon>Tritrichomonas</taxon>
    </lineage>
</organism>
<feature type="compositionally biased region" description="Acidic residues" evidence="15">
    <location>
        <begin position="467"/>
        <end position="494"/>
    </location>
</feature>
<accession>A0ABR2HNF7</accession>
<keyword evidence="10" id="KW-1133">Transmembrane helix</keyword>
<gene>
    <name evidence="17" type="ORF">M9Y10_018393</name>
</gene>
<feature type="region of interest" description="Disordered" evidence="15">
    <location>
        <begin position="391"/>
        <end position="502"/>
    </location>
</feature>
<keyword evidence="4" id="KW-0597">Phosphoprotein</keyword>
<name>A0ABR2HNF7_9EUKA</name>
<evidence type="ECO:0000256" key="1">
    <source>
        <dbReference type="ARBA" id="ARBA00001913"/>
    </source>
</evidence>
<evidence type="ECO:0000256" key="13">
    <source>
        <dbReference type="ARBA" id="ARBA00024531"/>
    </source>
</evidence>
<evidence type="ECO:0000256" key="6">
    <source>
        <dbReference type="ARBA" id="ARBA00022723"/>
    </source>
</evidence>
<dbReference type="EC" id="3.1.1.116" evidence="14"/>
<keyword evidence="8" id="KW-0106">Calcium</keyword>
<evidence type="ECO:0000256" key="8">
    <source>
        <dbReference type="ARBA" id="ARBA00022837"/>
    </source>
</evidence>
<keyword evidence="18" id="KW-1185">Reference proteome</keyword>
<feature type="compositionally biased region" description="Basic and acidic residues" evidence="15">
    <location>
        <begin position="405"/>
        <end position="422"/>
    </location>
</feature>
<protein>
    <recommendedName>
        <fullName evidence="14">sn-1-specific diacylglycerol lipase</fullName>
        <ecNumber evidence="14">3.1.1.116</ecNumber>
    </recommendedName>
</protein>
<comment type="catalytic activity">
    <reaction evidence="13">
        <text>a 1,2-diacyl-sn-glycerol + H2O = a 2-acylglycerol + a fatty acid + H(+)</text>
        <dbReference type="Rhea" id="RHEA:33275"/>
        <dbReference type="ChEBI" id="CHEBI:15377"/>
        <dbReference type="ChEBI" id="CHEBI:15378"/>
        <dbReference type="ChEBI" id="CHEBI:17389"/>
        <dbReference type="ChEBI" id="CHEBI:17815"/>
        <dbReference type="ChEBI" id="CHEBI:28868"/>
        <dbReference type="EC" id="3.1.1.116"/>
    </reaction>
    <physiologicalReaction direction="left-to-right" evidence="13">
        <dbReference type="Rhea" id="RHEA:33276"/>
    </physiologicalReaction>
</comment>
<dbReference type="InterPro" id="IPR002921">
    <property type="entry name" value="Fungal_lipase-type"/>
</dbReference>
<comment type="cofactor">
    <cofactor evidence="1">
        <name>Ca(2+)</name>
        <dbReference type="ChEBI" id="CHEBI:29108"/>
    </cofactor>
</comment>
<feature type="compositionally biased region" description="Basic residues" evidence="15">
    <location>
        <begin position="391"/>
        <end position="404"/>
    </location>
</feature>
<evidence type="ECO:0000313" key="18">
    <source>
        <dbReference type="Proteomes" id="UP001470230"/>
    </source>
</evidence>
<evidence type="ECO:0000256" key="9">
    <source>
        <dbReference type="ARBA" id="ARBA00022963"/>
    </source>
</evidence>
<feature type="domain" description="Fungal lipase-type" evidence="16">
    <location>
        <begin position="130"/>
        <end position="255"/>
    </location>
</feature>
<dbReference type="EMBL" id="JAPFFF010000024">
    <property type="protein sequence ID" value="KAK8850265.1"/>
    <property type="molecule type" value="Genomic_DNA"/>
</dbReference>